<name>A0A1T0A0S0_9GAMM</name>
<gene>
    <name evidence="1" type="ORF">B0181_07360</name>
</gene>
<dbReference type="STRING" id="34060.B0181_07360"/>
<accession>A0A1T0A0S0</accession>
<evidence type="ECO:0000313" key="2">
    <source>
        <dbReference type="Proteomes" id="UP000190435"/>
    </source>
</evidence>
<dbReference type="AlphaFoldDB" id="A0A1T0A0S0"/>
<dbReference type="Proteomes" id="UP000190435">
    <property type="component" value="Unassembled WGS sequence"/>
</dbReference>
<keyword evidence="2" id="KW-1185">Reference proteome</keyword>
<proteinExistence type="predicted"/>
<reference evidence="1 2" key="1">
    <citation type="submission" date="2017-02" db="EMBL/GenBank/DDBJ databases">
        <title>Draft genome sequence of Moraxella caviae CCUG 355 type strain.</title>
        <authorList>
            <person name="Engstrom-Jakobsson H."/>
            <person name="Salva-Serra F."/>
            <person name="Thorell K."/>
            <person name="Gonzales-Siles L."/>
            <person name="Karlsson R."/>
            <person name="Boulund F."/>
            <person name="Engstrand L."/>
            <person name="Moore E."/>
        </authorList>
    </citation>
    <scope>NUCLEOTIDE SEQUENCE [LARGE SCALE GENOMIC DNA]</scope>
    <source>
        <strain evidence="1 2">CCUG 355</strain>
    </source>
</reference>
<evidence type="ECO:0000313" key="1">
    <source>
        <dbReference type="EMBL" id="OOR89267.1"/>
    </source>
</evidence>
<protein>
    <submittedName>
        <fullName evidence="1">Uncharacterized protein</fullName>
    </submittedName>
</protein>
<dbReference type="EMBL" id="MUXU01000040">
    <property type="protein sequence ID" value="OOR89267.1"/>
    <property type="molecule type" value="Genomic_DNA"/>
</dbReference>
<comment type="caution">
    <text evidence="1">The sequence shown here is derived from an EMBL/GenBank/DDBJ whole genome shotgun (WGS) entry which is preliminary data.</text>
</comment>
<organism evidence="1 2">
    <name type="scientific">Moraxella caviae</name>
    <dbReference type="NCBI Taxonomy" id="34060"/>
    <lineage>
        <taxon>Bacteria</taxon>
        <taxon>Pseudomonadati</taxon>
        <taxon>Pseudomonadota</taxon>
        <taxon>Gammaproteobacteria</taxon>
        <taxon>Moraxellales</taxon>
        <taxon>Moraxellaceae</taxon>
        <taxon>Moraxella</taxon>
    </lineage>
</organism>
<sequence>MPLCVRLLYRQIAKKQIFCVQFCTKALIIALQNFYKNKAQSFVIPAKIRIRLPMAVRLSLAYIN</sequence>